<dbReference type="SUPFAM" id="SSF51735">
    <property type="entry name" value="NAD(P)-binding Rossmann-fold domains"/>
    <property type="match status" value="1"/>
</dbReference>
<evidence type="ECO:0000313" key="6">
    <source>
        <dbReference type="EMBL" id="GGL14017.1"/>
    </source>
</evidence>
<evidence type="ECO:0000256" key="1">
    <source>
        <dbReference type="ARBA" id="ARBA00022598"/>
    </source>
</evidence>
<keyword evidence="1 6" id="KW-0436">Ligase</keyword>
<protein>
    <submittedName>
        <fullName evidence="6">6-carboxyhexanoate--CoA ligase</fullName>
    </submittedName>
</protein>
<evidence type="ECO:0000256" key="3">
    <source>
        <dbReference type="ARBA" id="ARBA00022840"/>
    </source>
</evidence>
<dbReference type="AlphaFoldDB" id="A0A917VSQ5"/>
<accession>A0A917VSQ5</accession>
<dbReference type="GO" id="GO:0016874">
    <property type="term" value="F:ligase activity"/>
    <property type="evidence" value="ECO:0007669"/>
    <property type="project" value="UniProtKB-KW"/>
</dbReference>
<dbReference type="GO" id="GO:0046872">
    <property type="term" value="F:metal ion binding"/>
    <property type="evidence" value="ECO:0007669"/>
    <property type="project" value="InterPro"/>
</dbReference>
<dbReference type="InterPro" id="IPR013815">
    <property type="entry name" value="ATP_grasp_subdomain_1"/>
</dbReference>
<dbReference type="Gene3D" id="3.40.50.720">
    <property type="entry name" value="NAD(P)-binding Rossmann-like Domain"/>
    <property type="match status" value="1"/>
</dbReference>
<keyword evidence="2 4" id="KW-0547">Nucleotide-binding</keyword>
<proteinExistence type="predicted"/>
<dbReference type="EMBL" id="BMMH01000005">
    <property type="protein sequence ID" value="GGL14017.1"/>
    <property type="molecule type" value="Genomic_DNA"/>
</dbReference>
<evidence type="ECO:0000256" key="4">
    <source>
        <dbReference type="PROSITE-ProRule" id="PRU00409"/>
    </source>
</evidence>
<sequence>MASTISTDLATALYAPRSIALVGASADPVKASSRPLAFLRASGYAGTVFPINRKGGELGGEPVYRTVADLATAPDHAFIMTPTASVLETVAECGQAGVRVATILSGGFGEAGPEGQALQERILATAAEYGLRLLGPNSLGVVNTHNGLTLTANAAFAEPDMPRGGLFVASQSGSMIGALLSRGAGRGIGFSRLISVGAEMDLSIGEVCAATLDDPEITGYLLFLETIRHAEGFRRFAYGAAERGKPVVAYKLGKTPMAAELAASHTGALAGEDAVASAFLADLGIVRVHTLDALIEGAPLVAAVPPRTPGRDRRVGVVTTTGGGAAMVVDQLGVHGIEVAPPSEDTLARMRDAGAAAEPGLITDLTLAGTRPEVMRAALDVLTTAPEFDLIIAVAGSSARHAPELAVAPIIDVASAGRAHHPIAAFIVPEAPEALRMLSAGGVPSFRTPEACADAIAASLNRLPARATRSTAVGGVPTLVDEAHSYRILEAAGIPVAPYVVLTIDDLLADGAPELAYPVVVKALSDQLPHKSDVGGVVLGVGSDQDLVGAACRIRADVARLADVTVDDVLVQPMVAAVGEVLVGYRVDPVTGPLVVVAAGGTLAEVYADRSIRMAPVDQGTAREMLTEITAFEVLRGYRGAPEGDLDALVAVVVAVSQLAECAEIDEAEINPLLVRPAGQGVAAVDAVVRVYGESPVTKGSNTPC</sequence>
<dbReference type="PROSITE" id="PS50975">
    <property type="entry name" value="ATP_GRASP"/>
    <property type="match status" value="1"/>
</dbReference>
<dbReference type="Pfam" id="PF13607">
    <property type="entry name" value="Succ_CoA_lig"/>
    <property type="match status" value="1"/>
</dbReference>
<keyword evidence="7" id="KW-1185">Reference proteome</keyword>
<dbReference type="Gene3D" id="3.30.470.20">
    <property type="entry name" value="ATP-grasp fold, B domain"/>
    <property type="match status" value="1"/>
</dbReference>
<dbReference type="InterPro" id="IPR036291">
    <property type="entry name" value="NAD(P)-bd_dom_sf"/>
</dbReference>
<dbReference type="SUPFAM" id="SSF52210">
    <property type="entry name" value="Succinyl-CoA synthetase domains"/>
    <property type="match status" value="2"/>
</dbReference>
<dbReference type="Gene3D" id="3.30.1490.20">
    <property type="entry name" value="ATP-grasp fold, A domain"/>
    <property type="match status" value="1"/>
</dbReference>
<reference evidence="6" key="2">
    <citation type="submission" date="2020-09" db="EMBL/GenBank/DDBJ databases">
        <authorList>
            <person name="Sun Q."/>
            <person name="Zhou Y."/>
        </authorList>
    </citation>
    <scope>NUCLEOTIDE SEQUENCE</scope>
    <source>
        <strain evidence="6">CGMCC 4.3508</strain>
    </source>
</reference>
<evidence type="ECO:0000313" key="7">
    <source>
        <dbReference type="Proteomes" id="UP000638263"/>
    </source>
</evidence>
<dbReference type="InterPro" id="IPR011761">
    <property type="entry name" value="ATP-grasp"/>
</dbReference>
<dbReference type="GO" id="GO:0005524">
    <property type="term" value="F:ATP binding"/>
    <property type="evidence" value="ECO:0007669"/>
    <property type="project" value="UniProtKB-UniRule"/>
</dbReference>
<dbReference type="InterPro" id="IPR003781">
    <property type="entry name" value="CoA-bd"/>
</dbReference>
<dbReference type="Gene3D" id="3.40.50.261">
    <property type="entry name" value="Succinyl-CoA synthetase domains"/>
    <property type="match status" value="2"/>
</dbReference>
<dbReference type="RefSeq" id="WP_189094292.1">
    <property type="nucleotide sequence ID" value="NZ_BMMH01000005.1"/>
</dbReference>
<dbReference type="InterPro" id="IPR016102">
    <property type="entry name" value="Succinyl-CoA_synth-like"/>
</dbReference>
<dbReference type="SMART" id="SM00881">
    <property type="entry name" value="CoA_binding"/>
    <property type="match status" value="1"/>
</dbReference>
<evidence type="ECO:0000259" key="5">
    <source>
        <dbReference type="PROSITE" id="PS50975"/>
    </source>
</evidence>
<organism evidence="6 7">
    <name type="scientific">Nocardia jinanensis</name>
    <dbReference type="NCBI Taxonomy" id="382504"/>
    <lineage>
        <taxon>Bacteria</taxon>
        <taxon>Bacillati</taxon>
        <taxon>Actinomycetota</taxon>
        <taxon>Actinomycetes</taxon>
        <taxon>Mycobacteriales</taxon>
        <taxon>Nocardiaceae</taxon>
        <taxon>Nocardia</taxon>
    </lineage>
</organism>
<comment type="caution">
    <text evidence="6">The sequence shown here is derived from an EMBL/GenBank/DDBJ whole genome shotgun (WGS) entry which is preliminary data.</text>
</comment>
<dbReference type="PANTHER" id="PTHR43334:SF1">
    <property type="entry name" value="3-HYDROXYPROPIONATE--COA LIGASE [ADP-FORMING]"/>
    <property type="match status" value="1"/>
</dbReference>
<dbReference type="Proteomes" id="UP000638263">
    <property type="component" value="Unassembled WGS sequence"/>
</dbReference>
<dbReference type="Pfam" id="PF13549">
    <property type="entry name" value="ATP-grasp_5"/>
    <property type="match status" value="1"/>
</dbReference>
<reference evidence="6" key="1">
    <citation type="journal article" date="2014" name="Int. J. Syst. Evol. Microbiol.">
        <title>Complete genome sequence of Corynebacterium casei LMG S-19264T (=DSM 44701T), isolated from a smear-ripened cheese.</title>
        <authorList>
            <consortium name="US DOE Joint Genome Institute (JGI-PGF)"/>
            <person name="Walter F."/>
            <person name="Albersmeier A."/>
            <person name="Kalinowski J."/>
            <person name="Ruckert C."/>
        </authorList>
    </citation>
    <scope>NUCLEOTIDE SEQUENCE</scope>
    <source>
        <strain evidence="6">CGMCC 4.3508</strain>
    </source>
</reference>
<dbReference type="SUPFAM" id="SSF56059">
    <property type="entry name" value="Glutathione synthetase ATP-binding domain-like"/>
    <property type="match status" value="1"/>
</dbReference>
<dbReference type="InterPro" id="IPR051538">
    <property type="entry name" value="Acyl-CoA_Synth/Transferase"/>
</dbReference>
<dbReference type="InterPro" id="IPR032875">
    <property type="entry name" value="Succ_CoA_lig_flav_dom"/>
</dbReference>
<name>A0A917VSQ5_9NOCA</name>
<feature type="domain" description="ATP-grasp" evidence="5">
    <location>
        <begin position="486"/>
        <end position="523"/>
    </location>
</feature>
<dbReference type="Pfam" id="PF13380">
    <property type="entry name" value="CoA_binding_2"/>
    <property type="match status" value="1"/>
</dbReference>
<dbReference type="PANTHER" id="PTHR43334">
    <property type="entry name" value="ACETATE--COA LIGASE [ADP-FORMING]"/>
    <property type="match status" value="1"/>
</dbReference>
<evidence type="ECO:0000256" key="2">
    <source>
        <dbReference type="ARBA" id="ARBA00022741"/>
    </source>
</evidence>
<gene>
    <name evidence="6" type="primary">bioW</name>
    <name evidence="6" type="ORF">GCM10011588_30640</name>
</gene>
<keyword evidence="3 4" id="KW-0067">ATP-binding</keyword>